<protein>
    <submittedName>
        <fullName evidence="2">Uncharacterized protein</fullName>
    </submittedName>
</protein>
<evidence type="ECO:0000313" key="3">
    <source>
        <dbReference type="Proteomes" id="UP001150217"/>
    </source>
</evidence>
<name>A0ABQ8VTD1_9AGAR</name>
<keyword evidence="3" id="KW-1185">Reference proteome</keyword>
<evidence type="ECO:0000256" key="1">
    <source>
        <dbReference type="SAM" id="MobiDB-lite"/>
    </source>
</evidence>
<dbReference type="Proteomes" id="UP001150217">
    <property type="component" value="Unassembled WGS sequence"/>
</dbReference>
<evidence type="ECO:0000313" key="2">
    <source>
        <dbReference type="EMBL" id="KAJ4499226.1"/>
    </source>
</evidence>
<proteinExistence type="predicted"/>
<organism evidence="2 3">
    <name type="scientific">Lentinula lateritia</name>
    <dbReference type="NCBI Taxonomy" id="40482"/>
    <lineage>
        <taxon>Eukaryota</taxon>
        <taxon>Fungi</taxon>
        <taxon>Dikarya</taxon>
        <taxon>Basidiomycota</taxon>
        <taxon>Agaricomycotina</taxon>
        <taxon>Agaricomycetes</taxon>
        <taxon>Agaricomycetidae</taxon>
        <taxon>Agaricales</taxon>
        <taxon>Marasmiineae</taxon>
        <taxon>Omphalotaceae</taxon>
        <taxon>Lentinula</taxon>
    </lineage>
</organism>
<reference evidence="2" key="1">
    <citation type="submission" date="2022-08" db="EMBL/GenBank/DDBJ databases">
        <title>A Global Phylogenomic Analysis of the Shiitake Genus Lentinula.</title>
        <authorList>
            <consortium name="DOE Joint Genome Institute"/>
            <person name="Sierra-Patev S."/>
            <person name="Min B."/>
            <person name="Naranjo-Ortiz M."/>
            <person name="Looney B."/>
            <person name="Konkel Z."/>
            <person name="Slot J.C."/>
            <person name="Sakamoto Y."/>
            <person name="Steenwyk J.L."/>
            <person name="Rokas A."/>
            <person name="Carro J."/>
            <person name="Camarero S."/>
            <person name="Ferreira P."/>
            <person name="Molpeceres G."/>
            <person name="Ruiz-Duenas F.J."/>
            <person name="Serrano A."/>
            <person name="Henrissat B."/>
            <person name="Drula E."/>
            <person name="Hughes K.W."/>
            <person name="Mata J.L."/>
            <person name="Ishikawa N.K."/>
            <person name="Vargas-Isla R."/>
            <person name="Ushijima S."/>
            <person name="Smith C.A."/>
            <person name="Ahrendt S."/>
            <person name="Andreopoulos W."/>
            <person name="He G."/>
            <person name="Labutti K."/>
            <person name="Lipzen A."/>
            <person name="Ng V."/>
            <person name="Riley R."/>
            <person name="Sandor L."/>
            <person name="Barry K."/>
            <person name="Martinez A.T."/>
            <person name="Xiao Y."/>
            <person name="Gibbons J.G."/>
            <person name="Terashima K."/>
            <person name="Grigoriev I.V."/>
            <person name="Hibbett D.S."/>
        </authorList>
    </citation>
    <scope>NUCLEOTIDE SEQUENCE</scope>
    <source>
        <strain evidence="2">RHP3577 ss4</strain>
    </source>
</reference>
<gene>
    <name evidence="2" type="ORF">C8R41DRAFT_864020</name>
</gene>
<accession>A0ABQ8VTD1</accession>
<sequence length="122" mass="13517">MYELSYNGPLQWALCLTPANPRPLHITFVIQVVASGNKTNHVPNNINVPSGTNSDEPLDPDEIMDDIDDIMDVEEDVSKQAAEEEDKMDIDQGLNAGHLAPMDLLMERFSAVMCPGSWMDDT</sequence>
<feature type="compositionally biased region" description="Polar residues" evidence="1">
    <location>
        <begin position="40"/>
        <end position="54"/>
    </location>
</feature>
<dbReference type="EMBL" id="JANVFT010000011">
    <property type="protein sequence ID" value="KAJ4499226.1"/>
    <property type="molecule type" value="Genomic_DNA"/>
</dbReference>
<comment type="caution">
    <text evidence="2">The sequence shown here is derived from an EMBL/GenBank/DDBJ whole genome shotgun (WGS) entry which is preliminary data.</text>
</comment>
<feature type="region of interest" description="Disordered" evidence="1">
    <location>
        <begin position="40"/>
        <end position="63"/>
    </location>
</feature>